<feature type="domain" description="Aminotransferase class V" evidence="1">
    <location>
        <begin position="24"/>
        <end position="370"/>
    </location>
</feature>
<evidence type="ECO:0000313" key="3">
    <source>
        <dbReference type="Proteomes" id="UP000651156"/>
    </source>
</evidence>
<dbReference type="PANTHER" id="PTHR43586:SF4">
    <property type="entry name" value="ISOPENICILLIN N EPIMERASE"/>
    <property type="match status" value="1"/>
</dbReference>
<dbReference type="SUPFAM" id="SSF53383">
    <property type="entry name" value="PLP-dependent transferases"/>
    <property type="match status" value="1"/>
</dbReference>
<keyword evidence="2" id="KW-0032">Aminotransferase</keyword>
<organism evidence="2 3">
    <name type="scientific">Gloeocapsopsis crepidinum LEGE 06123</name>
    <dbReference type="NCBI Taxonomy" id="588587"/>
    <lineage>
        <taxon>Bacteria</taxon>
        <taxon>Bacillati</taxon>
        <taxon>Cyanobacteriota</taxon>
        <taxon>Cyanophyceae</taxon>
        <taxon>Oscillatoriophycideae</taxon>
        <taxon>Chroococcales</taxon>
        <taxon>Chroococcaceae</taxon>
        <taxon>Gloeocapsopsis</taxon>
    </lineage>
</organism>
<dbReference type="GO" id="GO:0008483">
    <property type="term" value="F:transaminase activity"/>
    <property type="evidence" value="ECO:0007669"/>
    <property type="project" value="UniProtKB-KW"/>
</dbReference>
<dbReference type="Gene3D" id="3.90.1150.10">
    <property type="entry name" value="Aspartate Aminotransferase, domain 1"/>
    <property type="match status" value="1"/>
</dbReference>
<comment type="caution">
    <text evidence="2">The sequence shown here is derived from an EMBL/GenBank/DDBJ whole genome shotgun (WGS) entry which is preliminary data.</text>
</comment>
<proteinExistence type="predicted"/>
<accession>A0ABR9USC5</accession>
<gene>
    <name evidence="2" type="ORF">IQ230_09250</name>
</gene>
<name>A0ABR9USC5_9CHRO</name>
<evidence type="ECO:0000259" key="1">
    <source>
        <dbReference type="Pfam" id="PF00266"/>
    </source>
</evidence>
<protein>
    <submittedName>
        <fullName evidence="2">Aminotransferase class V-fold PLP-dependent enzyme</fullName>
    </submittedName>
</protein>
<dbReference type="RefSeq" id="WP_193931723.1">
    <property type="nucleotide sequence ID" value="NZ_CAWPMZ010000037.1"/>
</dbReference>
<keyword evidence="3" id="KW-1185">Reference proteome</keyword>
<dbReference type="InterPro" id="IPR015424">
    <property type="entry name" value="PyrdxlP-dep_Trfase"/>
</dbReference>
<dbReference type="Gene3D" id="3.40.640.10">
    <property type="entry name" value="Type I PLP-dependent aspartate aminotransferase-like (Major domain)"/>
    <property type="match status" value="1"/>
</dbReference>
<dbReference type="InterPro" id="IPR015421">
    <property type="entry name" value="PyrdxlP-dep_Trfase_major"/>
</dbReference>
<evidence type="ECO:0000313" key="2">
    <source>
        <dbReference type="EMBL" id="MBE9190540.1"/>
    </source>
</evidence>
<reference evidence="2 3" key="1">
    <citation type="submission" date="2020-10" db="EMBL/GenBank/DDBJ databases">
        <authorList>
            <person name="Castelo-Branco R."/>
            <person name="Eusebio N."/>
            <person name="Adriana R."/>
            <person name="Vieira A."/>
            <person name="Brugerolle De Fraissinette N."/>
            <person name="Rezende De Castro R."/>
            <person name="Schneider M.P."/>
            <person name="Vasconcelos V."/>
            <person name="Leao P.N."/>
        </authorList>
    </citation>
    <scope>NUCLEOTIDE SEQUENCE [LARGE SCALE GENOMIC DNA]</scope>
    <source>
        <strain evidence="2 3">LEGE 06123</strain>
    </source>
</reference>
<dbReference type="Pfam" id="PF00266">
    <property type="entry name" value="Aminotran_5"/>
    <property type="match status" value="1"/>
</dbReference>
<keyword evidence="2" id="KW-0808">Transferase</keyword>
<dbReference type="InterPro" id="IPR000192">
    <property type="entry name" value="Aminotrans_V_dom"/>
</dbReference>
<dbReference type="EMBL" id="JADEWN010000018">
    <property type="protein sequence ID" value="MBE9190540.1"/>
    <property type="molecule type" value="Genomic_DNA"/>
</dbReference>
<sequence length="402" mass="45082">MTSLSTTQTVQHRQRFPALANKAYFNYGGQGPMPQAAIDAVNQAQEYIQTHGPFSTKVNGWIVEEVQQIRQAIASELNAPTDAITITEDVTVGCNIALWGIDWQAGDRILLTDCEHPGVIATTQEIARRFNVEVSFCPVMATLNSSDPAKVIAQHLKPQTRLVVLSHILWNTGQVLPINKIVQVCREYNSKIQILVDAAQSVGLLPLNLTELQADFYAFTGHKWWCGPMGVGGLYVRPEARESLQPTFIGWRSITMDSQGKPVSWQPDGRRYEVATSAFGQYCGLRAAIATHQQWGTATQRYEQILQLSHYLWQRLNELSDIVCLRTTPPESSLVSFQLKQQEPGRHKQLVQYLESQNMMTRTLLDPDCVRACVHYFTTTSEIDQLIAGIESYCERGVRSEG</sequence>
<dbReference type="Proteomes" id="UP000651156">
    <property type="component" value="Unassembled WGS sequence"/>
</dbReference>
<dbReference type="InterPro" id="IPR015422">
    <property type="entry name" value="PyrdxlP-dep_Trfase_small"/>
</dbReference>
<dbReference type="PANTHER" id="PTHR43586">
    <property type="entry name" value="CYSTEINE DESULFURASE"/>
    <property type="match status" value="1"/>
</dbReference>